<dbReference type="KEGG" id="mec:Q7C_1079"/>
<protein>
    <submittedName>
        <fullName evidence="1">Uncharacterized protein</fullName>
    </submittedName>
</protein>
<dbReference type="HOGENOM" id="CLU_3100689_0_0_6"/>
<dbReference type="PATRIC" id="fig|754477.3.peg.1060"/>
<sequence length="51" mass="5678">MKHCQQRCPEVNFIDLPAAAPWQVINSTLLALAAQVSFNCAFTLLFNLSKL</sequence>
<name>I1YH43_METFJ</name>
<dbReference type="EMBL" id="CP003380">
    <property type="protein sequence ID" value="AFJ02236.1"/>
    <property type="molecule type" value="Genomic_DNA"/>
</dbReference>
<reference evidence="1 2" key="1">
    <citation type="journal article" date="2012" name="J. Bacteriol.">
        <title>Complete genome sequences of Methylophaga sp. strain JAM1 and Methylophaga sp. strain JAM7.</title>
        <authorList>
            <person name="Villeneuve C."/>
            <person name="Martineau C."/>
            <person name="Mauffrey F."/>
            <person name="Villemur R."/>
        </authorList>
    </citation>
    <scope>NUCLEOTIDE SEQUENCE [LARGE SCALE GENOMIC DNA]</scope>
    <source>
        <strain evidence="1 2">JAM7</strain>
    </source>
</reference>
<organism evidence="1 2">
    <name type="scientific">Methylophaga frappieri (strain ATCC BAA-2434 / DSM 25690 / JAM7)</name>
    <dbReference type="NCBI Taxonomy" id="754477"/>
    <lineage>
        <taxon>Bacteria</taxon>
        <taxon>Pseudomonadati</taxon>
        <taxon>Pseudomonadota</taxon>
        <taxon>Gammaproteobacteria</taxon>
        <taxon>Thiotrichales</taxon>
        <taxon>Piscirickettsiaceae</taxon>
        <taxon>Methylophaga</taxon>
    </lineage>
</organism>
<dbReference type="AlphaFoldDB" id="I1YH43"/>
<evidence type="ECO:0000313" key="1">
    <source>
        <dbReference type="EMBL" id="AFJ02236.1"/>
    </source>
</evidence>
<accession>I1YH43</accession>
<dbReference type="Proteomes" id="UP000009145">
    <property type="component" value="Chromosome"/>
</dbReference>
<evidence type="ECO:0000313" key="2">
    <source>
        <dbReference type="Proteomes" id="UP000009145"/>
    </source>
</evidence>
<keyword evidence="2" id="KW-1185">Reference proteome</keyword>
<gene>
    <name evidence="1" type="ordered locus">Q7C_1079</name>
</gene>
<proteinExistence type="predicted"/>